<evidence type="ECO:0000256" key="1">
    <source>
        <dbReference type="SAM" id="Phobius"/>
    </source>
</evidence>
<proteinExistence type="predicted"/>
<keyword evidence="1" id="KW-1133">Transmembrane helix</keyword>
<name>E1YM81_9BACT</name>
<evidence type="ECO:0008006" key="3">
    <source>
        <dbReference type="Google" id="ProtNLM"/>
    </source>
</evidence>
<accession>E1YM81</accession>
<reference evidence="2" key="1">
    <citation type="journal article" date="2011" name="Environ. Microbiol.">
        <title>Genomic insights into the metabolic potential of the polycyclic aromatic hydrocarbon degrading sulfate-reducing Deltaproteobacterium N47.</title>
        <authorList>
            <person name="Bergmann F."/>
            <person name="Selesi D."/>
            <person name="Weinmaier T."/>
            <person name="Tischler P."/>
            <person name="Rattei T."/>
            <person name="Meckenstock R.U."/>
        </authorList>
    </citation>
    <scope>NUCLEOTIDE SEQUENCE</scope>
</reference>
<dbReference type="AlphaFoldDB" id="E1YM81"/>
<evidence type="ECO:0000313" key="2">
    <source>
        <dbReference type="EMBL" id="CBX31214.1"/>
    </source>
</evidence>
<sequence length="136" mass="14562">MIEHQLTPILSIGLFVACILLFIVVFFMIYTIIQIKKASVALADFLAATDLKINPLIKETEETLKSIRTVSDDIGLATSNIKNISGTLSDLSNKVNALGLLAESLSDQLSIRASGVKAGITAALNVLFDKRKKGGS</sequence>
<gene>
    <name evidence="2" type="ORF">N47_E47260</name>
</gene>
<keyword evidence="1" id="KW-0472">Membrane</keyword>
<keyword evidence="1" id="KW-0812">Transmembrane</keyword>
<dbReference type="EMBL" id="FR695877">
    <property type="protein sequence ID" value="CBX31214.1"/>
    <property type="molecule type" value="Genomic_DNA"/>
</dbReference>
<feature type="transmembrane region" description="Helical" evidence="1">
    <location>
        <begin position="12"/>
        <end position="33"/>
    </location>
</feature>
<organism evidence="2">
    <name type="scientific">uncultured Desulfobacterium sp</name>
    <dbReference type="NCBI Taxonomy" id="201089"/>
    <lineage>
        <taxon>Bacteria</taxon>
        <taxon>Pseudomonadati</taxon>
        <taxon>Thermodesulfobacteriota</taxon>
        <taxon>Desulfobacteria</taxon>
        <taxon>Desulfobacterales</taxon>
        <taxon>Desulfobacteriaceae</taxon>
        <taxon>Desulfobacterium</taxon>
        <taxon>environmental samples</taxon>
    </lineage>
</organism>
<protein>
    <recommendedName>
        <fullName evidence="3">DUF948 domain-containing protein</fullName>
    </recommendedName>
</protein>